<comment type="caution">
    <text evidence="1">The sequence shown here is derived from an EMBL/GenBank/DDBJ whole genome shotgun (WGS) entry which is preliminary data.</text>
</comment>
<name>A0ABQ8ZGH9_9ROSI</name>
<accession>A0ABQ8ZGH9</accession>
<protein>
    <submittedName>
        <fullName evidence="1">Uncharacterized protein</fullName>
    </submittedName>
</protein>
<dbReference type="EMBL" id="JAPFFI010000492">
    <property type="protein sequence ID" value="KAJ6288146.1"/>
    <property type="molecule type" value="Genomic_DNA"/>
</dbReference>
<dbReference type="Proteomes" id="UP001141253">
    <property type="component" value="Unassembled WGS sequence"/>
</dbReference>
<reference evidence="1" key="2">
    <citation type="journal article" date="2023" name="Int. J. Mol. Sci.">
        <title>De Novo Assembly and Annotation of 11 Diverse Shrub Willow (Salix) Genomes Reveals Novel Gene Organization in Sex-Linked Regions.</title>
        <authorList>
            <person name="Hyden B."/>
            <person name="Feng K."/>
            <person name="Yates T.B."/>
            <person name="Jawdy S."/>
            <person name="Cereghino C."/>
            <person name="Smart L.B."/>
            <person name="Muchero W."/>
        </authorList>
    </citation>
    <scope>NUCLEOTIDE SEQUENCE</scope>
    <source>
        <tissue evidence="1">Shoot tip</tissue>
    </source>
</reference>
<keyword evidence="2" id="KW-1185">Reference proteome</keyword>
<reference evidence="1" key="1">
    <citation type="submission" date="2022-10" db="EMBL/GenBank/DDBJ databases">
        <authorList>
            <person name="Hyden B.L."/>
            <person name="Feng K."/>
            <person name="Yates T."/>
            <person name="Jawdy S."/>
            <person name="Smart L.B."/>
            <person name="Muchero W."/>
        </authorList>
    </citation>
    <scope>NUCLEOTIDE SEQUENCE</scope>
    <source>
        <tissue evidence="1">Shoot tip</tissue>
    </source>
</reference>
<organism evidence="1 2">
    <name type="scientific">Salix suchowensis</name>
    <dbReference type="NCBI Taxonomy" id="1278906"/>
    <lineage>
        <taxon>Eukaryota</taxon>
        <taxon>Viridiplantae</taxon>
        <taxon>Streptophyta</taxon>
        <taxon>Embryophyta</taxon>
        <taxon>Tracheophyta</taxon>
        <taxon>Spermatophyta</taxon>
        <taxon>Magnoliopsida</taxon>
        <taxon>eudicotyledons</taxon>
        <taxon>Gunneridae</taxon>
        <taxon>Pentapetalae</taxon>
        <taxon>rosids</taxon>
        <taxon>fabids</taxon>
        <taxon>Malpighiales</taxon>
        <taxon>Salicaceae</taxon>
        <taxon>Saliceae</taxon>
        <taxon>Salix</taxon>
    </lineage>
</organism>
<proteinExistence type="predicted"/>
<sequence length="122" mass="13806">MIQKIVNPVWNRTRREGELLKWPAKVLESASGGYSFSFIVLDVCEPGNLYFGPYFNGFAISGLITLRDAHVQFQIGMCRSSGLTNKTHIPYPFRFAAPSKYIRYDRSLSIENRFSSGNSGDM</sequence>
<gene>
    <name evidence="1" type="ORF">OIU77_022143</name>
</gene>
<evidence type="ECO:0000313" key="1">
    <source>
        <dbReference type="EMBL" id="KAJ6288146.1"/>
    </source>
</evidence>
<evidence type="ECO:0000313" key="2">
    <source>
        <dbReference type="Proteomes" id="UP001141253"/>
    </source>
</evidence>